<dbReference type="PANTHER" id="PTHR12684">
    <property type="entry name" value="PUTATIVE PHOSPHOTRANSFERASE"/>
    <property type="match status" value="1"/>
</dbReference>
<dbReference type="InterPro" id="IPR022928">
    <property type="entry name" value="RNA_2'-PTrans_KptA"/>
</dbReference>
<dbReference type="InterPro" id="IPR002745">
    <property type="entry name" value="Ptrans_KptA/Tpt1"/>
</dbReference>
<dbReference type="GO" id="GO:0000215">
    <property type="term" value="F:tRNA 2'-phosphotransferase activity"/>
    <property type="evidence" value="ECO:0007669"/>
    <property type="project" value="TreeGrafter"/>
</dbReference>
<evidence type="ECO:0000256" key="1">
    <source>
        <dbReference type="ARBA" id="ARBA00009836"/>
    </source>
</evidence>
<evidence type="ECO:0000256" key="4">
    <source>
        <dbReference type="ARBA" id="ARBA00025212"/>
    </source>
</evidence>
<dbReference type="EMBL" id="AP026867">
    <property type="protein sequence ID" value="BDS10727.1"/>
    <property type="molecule type" value="Genomic_DNA"/>
</dbReference>
<dbReference type="InterPro" id="IPR042080">
    <property type="entry name" value="RNA_2'-PTrans_N"/>
</dbReference>
<keyword evidence="2 5" id="KW-0808">Transferase</keyword>
<dbReference type="Pfam" id="PF01885">
    <property type="entry name" value="PTS_2-RNA"/>
    <property type="match status" value="1"/>
</dbReference>
<dbReference type="InterPro" id="IPR042081">
    <property type="entry name" value="RNA_2'-PTrans_C"/>
</dbReference>
<name>A0A915YCT4_9BACT</name>
<comment type="similarity">
    <text evidence="1 5">Belongs to the KptA/TPT1 family.</text>
</comment>
<evidence type="ECO:0000256" key="2">
    <source>
        <dbReference type="ARBA" id="ARBA00022679"/>
    </source>
</evidence>
<dbReference type="HAMAP" id="MF_00299">
    <property type="entry name" value="KptA"/>
    <property type="match status" value="1"/>
</dbReference>
<evidence type="ECO:0000256" key="5">
    <source>
        <dbReference type="HAMAP-Rule" id="MF_00299"/>
    </source>
</evidence>
<dbReference type="GO" id="GO:0003950">
    <property type="term" value="F:NAD+ poly-ADP-ribosyltransferase activity"/>
    <property type="evidence" value="ECO:0007669"/>
    <property type="project" value="InterPro"/>
</dbReference>
<dbReference type="GO" id="GO:0006388">
    <property type="term" value="P:tRNA splicing, via endonucleolytic cleavage and ligation"/>
    <property type="evidence" value="ECO:0007669"/>
    <property type="project" value="UniProtKB-UniRule"/>
</dbReference>
<keyword evidence="3 5" id="KW-0520">NAD</keyword>
<proteinExistence type="inferred from homology"/>
<comment type="function">
    <text evidence="4 5">Removes the 2'-phosphate from RNA via an intermediate in which the phosphate is ADP-ribosylated by NAD followed by a presumed transesterification to release the RNA and generate ADP-ribose 1''-2''-cyclic phosphate (APPR&gt;P). May function as an ADP-ribosylase.</text>
</comment>
<dbReference type="AlphaFoldDB" id="A0A915YCT4"/>
<evidence type="ECO:0000256" key="3">
    <source>
        <dbReference type="ARBA" id="ARBA00023027"/>
    </source>
</evidence>
<dbReference type="SUPFAM" id="SSF56399">
    <property type="entry name" value="ADP-ribosylation"/>
    <property type="match status" value="1"/>
</dbReference>
<dbReference type="Proteomes" id="UP001060919">
    <property type="component" value="Chromosome"/>
</dbReference>
<gene>
    <name evidence="5" type="primary">kptA</name>
    <name evidence="6" type="ORF">AsAng_0014360</name>
</gene>
<sequence length="214" mass="24339">MRRQEQIATPKLLVIKIKIRLNTPFCQGTKEKTMKTNYKKISKFLSLVLRHKPEVLGLVLDEQGWVKTQDLLEKMAQNGRTLSLEVLEEVVANNDKKRFAFNADHSQIRASQGHSIAINLGYQAMKPPKVLFHGTALRFLASIRKSGLLKKNRHHVHLSQDMDTATTVGKRHGAVVVLEVKALEMHQAGFEFFISDNGVWLTEQVPTEYLIFPT</sequence>
<dbReference type="KEGG" id="aup:AsAng_0014360"/>
<evidence type="ECO:0000313" key="6">
    <source>
        <dbReference type="EMBL" id="BDS10727.1"/>
    </source>
</evidence>
<dbReference type="Gene3D" id="3.20.170.30">
    <property type="match status" value="1"/>
</dbReference>
<accession>A0A915YCT4</accession>
<organism evidence="6 7">
    <name type="scientific">Aureispira anguillae</name>
    <dbReference type="NCBI Taxonomy" id="2864201"/>
    <lineage>
        <taxon>Bacteria</taxon>
        <taxon>Pseudomonadati</taxon>
        <taxon>Bacteroidota</taxon>
        <taxon>Saprospiria</taxon>
        <taxon>Saprospirales</taxon>
        <taxon>Saprospiraceae</taxon>
        <taxon>Aureispira</taxon>
    </lineage>
</organism>
<evidence type="ECO:0000313" key="7">
    <source>
        <dbReference type="Proteomes" id="UP001060919"/>
    </source>
</evidence>
<dbReference type="PANTHER" id="PTHR12684:SF2">
    <property type="entry name" value="TRNA 2'-PHOSPHOTRANSFERASE 1"/>
    <property type="match status" value="1"/>
</dbReference>
<dbReference type="EC" id="2.7.1.-" evidence="5"/>
<keyword evidence="7" id="KW-1185">Reference proteome</keyword>
<dbReference type="NCBIfam" id="NF002014">
    <property type="entry name" value="PRK00819.1-4"/>
    <property type="match status" value="1"/>
</dbReference>
<protein>
    <recommendedName>
        <fullName evidence="5">Probable RNA 2'-phosphotransferase</fullName>
        <ecNumber evidence="5">2.7.1.-</ecNumber>
    </recommendedName>
</protein>
<dbReference type="Gene3D" id="1.10.10.970">
    <property type="entry name" value="RNA 2'-phosphotransferase, Tpt1/KptA family, N-terminal domain"/>
    <property type="match status" value="1"/>
</dbReference>
<reference evidence="6" key="1">
    <citation type="submission" date="2022-09" db="EMBL/GenBank/DDBJ databases">
        <title>Aureispira anguillicida sp. nov., isolated from Leptocephalus of Japanese eel Anguilla japonica.</title>
        <authorList>
            <person name="Yuasa K."/>
            <person name="Mekata T."/>
            <person name="Ikunari K."/>
        </authorList>
    </citation>
    <scope>NUCLEOTIDE SEQUENCE</scope>
    <source>
        <strain evidence="6">EL160426</strain>
    </source>
</reference>